<feature type="domain" description="Ras-GEF" evidence="11">
    <location>
        <begin position="1991"/>
        <end position="2236"/>
    </location>
</feature>
<dbReference type="PANTHER" id="PTHR13227">
    <property type="entry name" value="EUKARYOTIC TRANSLATION INITIATION FACTOR 2A"/>
    <property type="match status" value="1"/>
</dbReference>
<dbReference type="GO" id="GO:0005085">
    <property type="term" value="F:guanyl-nucleotide exchange factor activity"/>
    <property type="evidence" value="ECO:0007669"/>
    <property type="project" value="UniProtKB-KW"/>
</dbReference>
<dbReference type="InterPro" id="IPR001611">
    <property type="entry name" value="Leu-rich_rpt"/>
</dbReference>
<proteinExistence type="inferred from homology"/>
<dbReference type="OrthoDB" id="2194683at2759"/>
<feature type="compositionally biased region" description="Polar residues" evidence="10">
    <location>
        <begin position="1052"/>
        <end position="1061"/>
    </location>
</feature>
<reference evidence="13 14" key="1">
    <citation type="journal article" date="2018" name="Genome Biol. Evol.">
        <title>Multiple Roots of Fruiting Body Formation in Amoebozoa.</title>
        <authorList>
            <person name="Hillmann F."/>
            <person name="Forbes G."/>
            <person name="Novohradska S."/>
            <person name="Ferling I."/>
            <person name="Riege K."/>
            <person name="Groth M."/>
            <person name="Westermann M."/>
            <person name="Marz M."/>
            <person name="Spaller T."/>
            <person name="Winckler T."/>
            <person name="Schaap P."/>
            <person name="Glockner G."/>
        </authorList>
    </citation>
    <scope>NUCLEOTIDE SEQUENCE [LARGE SCALE GENOMIC DNA]</scope>
    <source>
        <strain evidence="13 14">Jena</strain>
    </source>
</reference>
<protein>
    <recommendedName>
        <fullName evidence="2">Eukaryotic translation initiation factor 2A</fullName>
    </recommendedName>
</protein>
<dbReference type="Pfam" id="PF00618">
    <property type="entry name" value="RasGEF_N"/>
    <property type="match status" value="1"/>
</dbReference>
<dbReference type="Pfam" id="PF12799">
    <property type="entry name" value="LRR_4"/>
    <property type="match status" value="1"/>
</dbReference>
<dbReference type="InParanoid" id="A0A2P6NXC5"/>
<dbReference type="InterPro" id="IPR010472">
    <property type="entry name" value="FH3_dom"/>
</dbReference>
<dbReference type="SMART" id="SM00147">
    <property type="entry name" value="RasGEF"/>
    <property type="match status" value="1"/>
</dbReference>
<dbReference type="InterPro" id="IPR011387">
    <property type="entry name" value="TIF2A"/>
</dbReference>
<feature type="domain" description="N-terminal Ras-GEF" evidence="12">
    <location>
        <begin position="1844"/>
        <end position="1972"/>
    </location>
</feature>
<dbReference type="GO" id="GO:0043022">
    <property type="term" value="F:ribosome binding"/>
    <property type="evidence" value="ECO:0007669"/>
    <property type="project" value="TreeGrafter"/>
</dbReference>
<dbReference type="Gene3D" id="1.10.840.10">
    <property type="entry name" value="Ras guanine-nucleotide exchange factors catalytic domain"/>
    <property type="match status" value="1"/>
</dbReference>
<dbReference type="PROSITE" id="PS51450">
    <property type="entry name" value="LRR"/>
    <property type="match status" value="7"/>
</dbReference>
<keyword evidence="4" id="KW-0853">WD repeat</keyword>
<name>A0A2P6NXC5_9EUKA</name>
<feature type="compositionally biased region" description="Polar residues" evidence="10">
    <location>
        <begin position="1018"/>
        <end position="1028"/>
    </location>
</feature>
<accession>A0A2P6NXC5</accession>
<dbReference type="InterPro" id="IPR015943">
    <property type="entry name" value="WD40/YVTN_repeat-like_dom_sf"/>
</dbReference>
<dbReference type="Pfam" id="PF13855">
    <property type="entry name" value="LRR_8"/>
    <property type="match status" value="2"/>
</dbReference>
<dbReference type="SUPFAM" id="SSF52058">
    <property type="entry name" value="L domain-like"/>
    <property type="match status" value="1"/>
</dbReference>
<evidence type="ECO:0000256" key="10">
    <source>
        <dbReference type="SAM" id="MobiDB-lite"/>
    </source>
</evidence>
<dbReference type="GO" id="GO:0007264">
    <property type="term" value="P:small GTPase-mediated signal transduction"/>
    <property type="evidence" value="ECO:0007669"/>
    <property type="project" value="InterPro"/>
</dbReference>
<dbReference type="SMART" id="SM00369">
    <property type="entry name" value="LRR_TYP"/>
    <property type="match status" value="10"/>
</dbReference>
<dbReference type="Gene3D" id="2.130.10.10">
    <property type="entry name" value="YVTN repeat-like/Quinoprotein amine dehydrogenase"/>
    <property type="match status" value="2"/>
</dbReference>
<dbReference type="CDD" id="cd06224">
    <property type="entry name" value="REM"/>
    <property type="match status" value="1"/>
</dbReference>
<dbReference type="PROSITE" id="PS50009">
    <property type="entry name" value="RASGEF_CAT"/>
    <property type="match status" value="1"/>
</dbReference>
<dbReference type="Pfam" id="PF08662">
    <property type="entry name" value="eIF2A"/>
    <property type="match status" value="1"/>
</dbReference>
<dbReference type="InterPro" id="IPR016024">
    <property type="entry name" value="ARM-type_fold"/>
</dbReference>
<comment type="caution">
    <text evidence="13">The sequence shown here is derived from an EMBL/GenBank/DDBJ whole genome shotgun (WGS) entry which is preliminary data.</text>
</comment>
<dbReference type="InterPro" id="IPR001895">
    <property type="entry name" value="RASGEF_cat_dom"/>
</dbReference>
<evidence type="ECO:0000256" key="6">
    <source>
        <dbReference type="ARBA" id="ARBA00022737"/>
    </source>
</evidence>
<dbReference type="InterPro" id="IPR010473">
    <property type="entry name" value="GTPase-bd"/>
</dbReference>
<evidence type="ECO:0000259" key="11">
    <source>
        <dbReference type="PROSITE" id="PS50009"/>
    </source>
</evidence>
<dbReference type="SUPFAM" id="SSF82171">
    <property type="entry name" value="DPP6 N-terminal domain-like"/>
    <property type="match status" value="1"/>
</dbReference>
<evidence type="ECO:0000256" key="2">
    <source>
        <dbReference type="ARBA" id="ARBA00013819"/>
    </source>
</evidence>
<dbReference type="InterPro" id="IPR036964">
    <property type="entry name" value="RASGEF_cat_dom_sf"/>
</dbReference>
<evidence type="ECO:0000256" key="9">
    <source>
        <dbReference type="PROSITE-ProRule" id="PRU00168"/>
    </source>
</evidence>
<organism evidence="13 14">
    <name type="scientific">Planoprotostelium fungivorum</name>
    <dbReference type="NCBI Taxonomy" id="1890364"/>
    <lineage>
        <taxon>Eukaryota</taxon>
        <taxon>Amoebozoa</taxon>
        <taxon>Evosea</taxon>
        <taxon>Variosea</taxon>
        <taxon>Cavosteliida</taxon>
        <taxon>Cavosteliaceae</taxon>
        <taxon>Planoprotostelium</taxon>
    </lineage>
</organism>
<dbReference type="GO" id="GO:0000049">
    <property type="term" value="F:tRNA binding"/>
    <property type="evidence" value="ECO:0007669"/>
    <property type="project" value="TreeGrafter"/>
</dbReference>
<dbReference type="InterPro" id="IPR032675">
    <property type="entry name" value="LRR_dom_sf"/>
</dbReference>
<dbReference type="PROSITE" id="PS50212">
    <property type="entry name" value="RASGEF_NTER"/>
    <property type="match status" value="1"/>
</dbReference>
<dbReference type="InterPro" id="IPR025875">
    <property type="entry name" value="Leu-rich_rpt_4"/>
</dbReference>
<dbReference type="InterPro" id="IPR023578">
    <property type="entry name" value="Ras_GEF_dom_sf"/>
</dbReference>
<comment type="similarity">
    <text evidence="1">Belongs to the WD repeat EIF2A family.</text>
</comment>
<keyword evidence="14" id="KW-1185">Reference proteome</keyword>
<evidence type="ECO:0000313" key="14">
    <source>
        <dbReference type="Proteomes" id="UP000241769"/>
    </source>
</evidence>
<dbReference type="SUPFAM" id="SSF48366">
    <property type="entry name" value="Ras GEF"/>
    <property type="match status" value="1"/>
</dbReference>
<dbReference type="Proteomes" id="UP000241769">
    <property type="component" value="Unassembled WGS sequence"/>
</dbReference>
<feature type="region of interest" description="Disordered" evidence="10">
    <location>
        <begin position="462"/>
        <end position="527"/>
    </location>
</feature>
<dbReference type="STRING" id="1890364.A0A2P6NXC5"/>
<evidence type="ECO:0000256" key="5">
    <source>
        <dbReference type="ARBA" id="ARBA00022614"/>
    </source>
</evidence>
<dbReference type="InterPro" id="IPR013979">
    <property type="entry name" value="TIF_beta_prop-like"/>
</dbReference>
<dbReference type="Pfam" id="PF06367">
    <property type="entry name" value="Drf_FH3"/>
    <property type="match status" value="1"/>
</dbReference>
<dbReference type="Gene3D" id="1.20.870.10">
    <property type="entry name" value="Son of sevenless (SoS) protein Chain: S domain 1"/>
    <property type="match status" value="1"/>
</dbReference>
<dbReference type="GO" id="GO:0006417">
    <property type="term" value="P:regulation of translation"/>
    <property type="evidence" value="ECO:0007669"/>
    <property type="project" value="UniProtKB-KW"/>
</dbReference>
<keyword evidence="6" id="KW-0677">Repeat</keyword>
<evidence type="ECO:0000256" key="1">
    <source>
        <dbReference type="ARBA" id="ARBA00009573"/>
    </source>
</evidence>
<evidence type="ECO:0000256" key="8">
    <source>
        <dbReference type="ARBA" id="ARBA00022917"/>
    </source>
</evidence>
<dbReference type="InterPro" id="IPR003591">
    <property type="entry name" value="Leu-rich_rpt_typical-subtyp"/>
</dbReference>
<evidence type="ECO:0000256" key="7">
    <source>
        <dbReference type="ARBA" id="ARBA00022845"/>
    </source>
</evidence>
<feature type="compositionally biased region" description="Basic and acidic residues" evidence="10">
    <location>
        <begin position="1"/>
        <end position="10"/>
    </location>
</feature>
<dbReference type="EMBL" id="MDYQ01000009">
    <property type="protein sequence ID" value="PRP88612.1"/>
    <property type="molecule type" value="Genomic_DNA"/>
</dbReference>
<sequence>MSSGKQEVKAEPSSYPRLQLTARAKSGTAGFFSGEKTERDNRFDSTSRDQLAWSPDGSLCLTITDEGVHIQKGDTGATVQKIPKPKVTNVSFSPKSTFLLTWERPTPPTEQGGQPPNNLLLWRISTGECVYAWYQKVFVQEFWPTVQWSSEENLFARAVSNEIHLMTDVDNKKITNILKVPNVTHFSVAPGPSPMTIATFVKEKGGAPAQIKLWRYPSMAMVTSKSVFNANEVNFMWNQQGTGLIVSTHTDVDKTGKSYYGTTALHYFQSDGKFSSNIELKKEGPIADVAWSPNGRGFAIVYGHMPSQTTVFDAKCQPVADLGTGPNNTLRWSPNARSESMLAVGGFGNLQGHMDIWDHRKLAKVGSIDANCSAIQEWSPDSRFLVTAVVSPRVRVDNGFKVFRYDGTLVYEESSEELYQVAWRPVSASLYPDRPPSPRTYENLKQVEQKVQAKTTKYVPPHMVGRASAAPVKKESEGPVKYSRTGAPVPVAGATAPRKDLPVGADPEEKTSGKKKKPAGTKVSAPPAASAPVVVKVQMPVEEDPQKKIKAINRKLLLISDIKKLRDNGTELDQQQLAKLEEEEQLRQDLSRLSVRDHTWIREVTLGADDNGIVARFSGHISECREQGGERFLVRGSDKLRKKEMSGLLAALPSELPHLTMISVSACRITKLPPDLWDAIGGLPSLSALELSDNHISQLPPSETSCRLKELLLSDNKLVSFPEALASLSELKTLDLSHNLITELPSTFKHQSLESLLLSGNQLKAIPKSVCELPRLKRLILSNNQLKEMPAVHKMASLTHLDLSHNQFETLPAGLNKRVVDFLLILIVFRSTRLLHLNISNNPLKHLDDISGMISLRKLEMRCCNLNEFPLCIIGLPKLRVLRLNGNNLTHISPEISKITFLQELCLQENKLVEIPHTIGQLVHLRRLFLEFNQLHDLPSSIVHLRCLTVLMLHHNSIVSMPAFLQSLPSLLRFTYDMYNLIETSAADSIVATVGSRVEMLDGAVTFPAIVLKSPSRTSNSVELSPTSDPRERSSSLKINHQGTLRIKEGSPNGTLRSARSATDPKEDRRKTIHLGPLSPRGSREANGTSTSYPKWIHAFELLMSQLCYSETAKDVMRMLPLEQKWRFLKDCKPSVALLTSKTTKSKVLETALTSSGRSQLVGKPIDCAKILGMDGVNKADLILLHSLLQLNTESFAVNFIESGGMSNLLRFIERISLNYGASMASTSLLSEAIKCLLLLYETSPSTIVSETEALTVIALNYDSIDTQLSGDIIRFLEKVSTLPFNVTRDDSIPKTWVGRELVFEAIQFHAREAGFIRSELQLIDRLIAFLESSIKKELPIAENVIHLINNIIMGEPELDIRFDLRYCMIHSGISGLIEKMRKCEKYNPQALDSFQNKMFSDEEAMREKHGRIKTWTRKQRGSMRRDDYIEVYYETSTRHQSCIIPYTATTIVSLLLDKVIEKLEVKTSDAVQWGLVCFGDDGNEKGDWLDVDQTMSQLQKHGPVYLELSLRTMNVDVGQFPIKLVETGALKSYTFTATTRVATLIHQALSDFAIEEKKDSMGYGLFIPSNENEARNAKRRAMARTASFRQAADPFDALMGKYGRIIGEYGTMMDDIQSLSFYYEAILTVLTGQLEFREKPSVFNVISRLATEKYTFKPDSLIEHVKLAILVDQRDQSNPEEWGLFIHGNMNTNLVPALNSVPLNGNGLIRTYTSDNPNLCLRVQPLPRRFEIVWCPTEGPEAKAMVDLPTDISVSMAIDMISLLHFRLGPPVNPNGPSPYQLSWKRKDSSDPEIGLSPYLSLRDQKLPSITTGELQLILRLQTEQRTTENIWEDTTSIEYEADGKSIAYASLNKLVEYATSIDDLNIEFEDVFRMCYSSFCTPDELFQKLFERYNVPYKMNSEEKKRIKTRVVVFIKKWLASPFETHSEELLHKIRTFIRENVADDSPDLAKLGDIARRPNFALSFVENPMATPRISLGERTEMNFLSIGPEELARQLSFQAFDIFSHVTHAEIINRKWDNPGPTIVTTIDKLYHRAADLDSLVASSILSCKKLRDRSKMMDFWWRVYKALWSLRNFQDAFHTAVGLCQISVQRLQWTIDKTGKTNREFRREYGDLGHIILGDRGGDNVKGNYAKIRAAMETNEIPCIPSFVVLGKDCDNISRQPKFNDKGLVVWRPARLMYNCIVTNVQRYQEAPYYRKGDKNGPNSDILRFMANVPRLSYTEKLRVSMELEPKGATKDRIS</sequence>
<keyword evidence="5" id="KW-0433">Leucine-rich repeat</keyword>
<dbReference type="GO" id="GO:0003729">
    <property type="term" value="F:mRNA binding"/>
    <property type="evidence" value="ECO:0007669"/>
    <property type="project" value="TreeGrafter"/>
</dbReference>
<dbReference type="GO" id="GO:0003779">
    <property type="term" value="F:actin binding"/>
    <property type="evidence" value="ECO:0007669"/>
    <property type="project" value="InterPro"/>
</dbReference>
<keyword evidence="8" id="KW-0648">Protein biosynthesis</keyword>
<evidence type="ECO:0000256" key="4">
    <source>
        <dbReference type="ARBA" id="ARBA00022574"/>
    </source>
</evidence>
<dbReference type="FunCoup" id="A0A2P6NXC5">
    <property type="interactions" value="7"/>
</dbReference>
<dbReference type="GO" id="GO:0022627">
    <property type="term" value="C:cytosolic small ribosomal subunit"/>
    <property type="evidence" value="ECO:0007669"/>
    <property type="project" value="TreeGrafter"/>
</dbReference>
<evidence type="ECO:0000313" key="13">
    <source>
        <dbReference type="EMBL" id="PRP88612.1"/>
    </source>
</evidence>
<feature type="region of interest" description="Disordered" evidence="10">
    <location>
        <begin position="1"/>
        <end position="50"/>
    </location>
</feature>
<feature type="compositionally biased region" description="Low complexity" evidence="10">
    <location>
        <begin position="485"/>
        <end position="496"/>
    </location>
</feature>
<evidence type="ECO:0000256" key="3">
    <source>
        <dbReference type="ARBA" id="ARBA00022540"/>
    </source>
</evidence>
<dbReference type="SMART" id="SM00364">
    <property type="entry name" value="LRR_BAC"/>
    <property type="match status" value="10"/>
</dbReference>
<dbReference type="Gene3D" id="1.25.10.10">
    <property type="entry name" value="Leucine-rich Repeat Variant"/>
    <property type="match status" value="1"/>
</dbReference>
<dbReference type="SUPFAM" id="SSF48371">
    <property type="entry name" value="ARM repeat"/>
    <property type="match status" value="1"/>
</dbReference>
<feature type="compositionally biased region" description="Basic and acidic residues" evidence="10">
    <location>
        <begin position="497"/>
        <end position="512"/>
    </location>
</feature>
<dbReference type="Gene3D" id="3.80.10.10">
    <property type="entry name" value="Ribonuclease Inhibitor"/>
    <property type="match status" value="4"/>
</dbReference>
<keyword evidence="3 13" id="KW-0396">Initiation factor</keyword>
<dbReference type="SMART" id="SM00229">
    <property type="entry name" value="RasGEFN"/>
    <property type="match status" value="1"/>
</dbReference>
<keyword evidence="9" id="KW-0344">Guanine-nucleotide releasing factor</keyword>
<feature type="region of interest" description="Disordered" evidence="10">
    <location>
        <begin position="1018"/>
        <end position="1090"/>
    </location>
</feature>
<gene>
    <name evidence="13" type="ORF">PROFUN_03023</name>
</gene>
<dbReference type="Pfam" id="PF00617">
    <property type="entry name" value="RasGEF"/>
    <property type="match status" value="1"/>
</dbReference>
<keyword evidence="7" id="KW-0810">Translation regulation</keyword>
<dbReference type="InterPro" id="IPR000651">
    <property type="entry name" value="Ras-like_Gua-exchang_fac_N"/>
</dbReference>
<dbReference type="PANTHER" id="PTHR13227:SF0">
    <property type="entry name" value="EUKARYOTIC TRANSLATION INITIATION FACTOR 2A"/>
    <property type="match status" value="1"/>
</dbReference>
<dbReference type="SMART" id="SM01140">
    <property type="entry name" value="Drf_GBD"/>
    <property type="match status" value="1"/>
</dbReference>
<dbReference type="InterPro" id="IPR011989">
    <property type="entry name" value="ARM-like"/>
</dbReference>
<dbReference type="GO" id="GO:0003743">
    <property type="term" value="F:translation initiation factor activity"/>
    <property type="evidence" value="ECO:0007669"/>
    <property type="project" value="UniProtKB-KW"/>
</dbReference>
<dbReference type="GO" id="GO:0045010">
    <property type="term" value="P:actin nucleation"/>
    <property type="evidence" value="ECO:0007669"/>
    <property type="project" value="UniProtKB-ARBA"/>
</dbReference>
<feature type="compositionally biased region" description="Basic and acidic residues" evidence="10">
    <location>
        <begin position="35"/>
        <end position="47"/>
    </location>
</feature>
<evidence type="ECO:0000259" key="12">
    <source>
        <dbReference type="PROSITE" id="PS50212"/>
    </source>
</evidence>
<dbReference type="GO" id="GO:0031267">
    <property type="term" value="F:small GTPase binding"/>
    <property type="evidence" value="ECO:0007669"/>
    <property type="project" value="InterPro"/>
</dbReference>